<feature type="compositionally biased region" description="Polar residues" evidence="1">
    <location>
        <begin position="1"/>
        <end position="17"/>
    </location>
</feature>
<reference evidence="2 3" key="1">
    <citation type="submission" date="2020-07" db="EMBL/GenBank/DDBJ databases">
        <title>Exploring microbial biodiversity for novel pathways involved in the catabolism of aromatic compounds derived from lignin.</title>
        <authorList>
            <person name="Elkins J."/>
        </authorList>
    </citation>
    <scope>NUCLEOTIDE SEQUENCE [LARGE SCALE GENOMIC DNA]</scope>
    <source>
        <strain evidence="2 3">H2C3C</strain>
    </source>
</reference>
<dbReference type="AlphaFoldDB" id="A0A7Y9WIU7"/>
<feature type="region of interest" description="Disordered" evidence="1">
    <location>
        <begin position="146"/>
        <end position="231"/>
    </location>
</feature>
<protein>
    <submittedName>
        <fullName evidence="2">Uncharacterized protein</fullName>
    </submittedName>
</protein>
<sequence>MKIATNQDQPQQRSQGPSPLKPQSVPFGNDNATATPRPNRQETSSATQPRIYAEVPAFESTTISALKSFFNPPQRVNGQLGYPLGPTRLPRLPSEETEPVQSPDGRATVNPQTGRAHYSNLPAHIYRGSAPVAPGIRSDFAGAQPVATTSGHADTGRSKLAPASEGDRHADNEPGPQPFVRRGALRRARQPRGQTELPSTSERPGRGAHETNAPPRPLRGQDLPLPPPPSDRELFFYSKFKSIDDANRQLGHLKMDRNPAWLNMGTKEPYFGENKNSTVGPLSNEKNSPFMKRWQEVWGTEETRGKNLSNIWQTLIKTQQTNLKNYIDDQTMDLVLFNSKFYETISDPTKSMPQITSNTYRNELTTRQDFKRDVYILQREALNEDSPIFKLDGRALKSLNKISFKWPLAGKGNAVTRLMPYRKNDDSIKYIEGRKAYYEDALYRYGNGDNSMQSVIRERSRLQTEFDNDVSGYFRDRQLKAQLEFWNWSKVNVAGGIAGFHLIDYVKKKYGA</sequence>
<proteinExistence type="predicted"/>
<name>A0A7Y9WIU7_9BURK</name>
<organism evidence="2 3">
    <name type="scientific">Paraburkholderia bryophila</name>
    <dbReference type="NCBI Taxonomy" id="420952"/>
    <lineage>
        <taxon>Bacteria</taxon>
        <taxon>Pseudomonadati</taxon>
        <taxon>Pseudomonadota</taxon>
        <taxon>Betaproteobacteria</taxon>
        <taxon>Burkholderiales</taxon>
        <taxon>Burkholderiaceae</taxon>
        <taxon>Paraburkholderia</taxon>
    </lineage>
</organism>
<dbReference type="Proteomes" id="UP000540929">
    <property type="component" value="Unassembled WGS sequence"/>
</dbReference>
<evidence type="ECO:0000313" key="3">
    <source>
        <dbReference type="Proteomes" id="UP000540929"/>
    </source>
</evidence>
<dbReference type="EMBL" id="JACCAS010000001">
    <property type="protein sequence ID" value="NYH20633.1"/>
    <property type="molecule type" value="Genomic_DNA"/>
</dbReference>
<feature type="region of interest" description="Disordered" evidence="1">
    <location>
        <begin position="1"/>
        <end position="52"/>
    </location>
</feature>
<feature type="region of interest" description="Disordered" evidence="1">
    <location>
        <begin position="71"/>
        <end position="118"/>
    </location>
</feature>
<evidence type="ECO:0000313" key="2">
    <source>
        <dbReference type="EMBL" id="NYH20633.1"/>
    </source>
</evidence>
<feature type="compositionally biased region" description="Polar residues" evidence="1">
    <location>
        <begin position="30"/>
        <end position="48"/>
    </location>
</feature>
<gene>
    <name evidence="2" type="ORF">GGD40_000112</name>
</gene>
<evidence type="ECO:0000256" key="1">
    <source>
        <dbReference type="SAM" id="MobiDB-lite"/>
    </source>
</evidence>
<accession>A0A7Y9WIU7</accession>
<dbReference type="RefSeq" id="WP_179742458.1">
    <property type="nucleotide sequence ID" value="NZ_JACCAS010000001.1"/>
</dbReference>
<keyword evidence="3" id="KW-1185">Reference proteome</keyword>
<comment type="caution">
    <text evidence="2">The sequence shown here is derived from an EMBL/GenBank/DDBJ whole genome shotgun (WGS) entry which is preliminary data.</text>
</comment>